<evidence type="ECO:0000313" key="2">
    <source>
        <dbReference type="Proteomes" id="UP000032721"/>
    </source>
</evidence>
<evidence type="ECO:0000313" key="1">
    <source>
        <dbReference type="EMBL" id="CDG18008.1"/>
    </source>
</evidence>
<sequence>MTSITRFSLERLCYGGSRGKLPTQPVVNMALNPIINRVI</sequence>
<dbReference type="HOGENOM" id="CLU_3319474_0_0_6"/>
<dbReference type="KEGG" id="xdo:XDD1_2309"/>
<dbReference type="EMBL" id="FO704550">
    <property type="protein sequence ID" value="CDG18008.1"/>
    <property type="molecule type" value="Genomic_DNA"/>
</dbReference>
<dbReference type="Proteomes" id="UP000032721">
    <property type="component" value="Chromosome"/>
</dbReference>
<accession>A0A068QSN1</accession>
<gene>
    <name evidence="1" type="ORF">XDD1_2309</name>
</gene>
<name>A0A068QSN1_9GAMM</name>
<reference evidence="1 2" key="1">
    <citation type="submission" date="2013-07" db="EMBL/GenBank/DDBJ databases">
        <authorList>
            <person name="Genoscope - CEA"/>
        </authorList>
    </citation>
    <scope>NUCLEOTIDE SEQUENCE [LARGE SCALE GENOMIC DNA]</scope>
    <source>
        <strain evidence="2">FRM16 / DSM 17909</strain>
    </source>
</reference>
<proteinExistence type="predicted"/>
<protein>
    <submittedName>
        <fullName evidence="1">Uncharacterized protein</fullName>
    </submittedName>
</protein>
<dbReference type="AlphaFoldDB" id="A0A068QSN1"/>
<organism evidence="1 2">
    <name type="scientific">Xenorhabdus doucetiae</name>
    <dbReference type="NCBI Taxonomy" id="351671"/>
    <lineage>
        <taxon>Bacteria</taxon>
        <taxon>Pseudomonadati</taxon>
        <taxon>Pseudomonadota</taxon>
        <taxon>Gammaproteobacteria</taxon>
        <taxon>Enterobacterales</taxon>
        <taxon>Morganellaceae</taxon>
        <taxon>Xenorhabdus</taxon>
    </lineage>
</organism>
<dbReference type="STRING" id="351671.XDD1_2309"/>